<dbReference type="EMBL" id="AJTX02000006">
    <property type="protein sequence ID" value="KKI98960.1"/>
    <property type="molecule type" value="Genomic_DNA"/>
</dbReference>
<organism evidence="1 2">
    <name type="scientific">Prochlorothrix hollandica PCC 9006 = CALU 1027</name>
    <dbReference type="NCBI Taxonomy" id="317619"/>
    <lineage>
        <taxon>Bacteria</taxon>
        <taxon>Bacillati</taxon>
        <taxon>Cyanobacteriota</taxon>
        <taxon>Cyanophyceae</taxon>
        <taxon>Prochlorotrichales</taxon>
        <taxon>Prochlorotrichaceae</taxon>
        <taxon>Prochlorothrix</taxon>
    </lineage>
</organism>
<keyword evidence="2" id="KW-1185">Reference proteome</keyword>
<evidence type="ECO:0000313" key="1">
    <source>
        <dbReference type="EMBL" id="KKI98960.1"/>
    </source>
</evidence>
<dbReference type="RefSeq" id="WP_017712601.1">
    <property type="nucleotide sequence ID" value="NZ_KB235937.1"/>
</dbReference>
<dbReference type="STRING" id="317619.GCA_000332315_02184"/>
<evidence type="ECO:0000313" key="2">
    <source>
        <dbReference type="Proteomes" id="UP000034681"/>
    </source>
</evidence>
<dbReference type="Proteomes" id="UP000034681">
    <property type="component" value="Unassembled WGS sequence"/>
</dbReference>
<dbReference type="OrthoDB" id="518124at2"/>
<evidence type="ECO:0008006" key="3">
    <source>
        <dbReference type="Google" id="ProtNLM"/>
    </source>
</evidence>
<gene>
    <name evidence="1" type="ORF">PROH_14135</name>
</gene>
<accession>A0A0M2PR00</accession>
<sequence>MAYSDFKTIDDVVQRLGVQVTSGNSLFATVCPIAPRPNFQEVLQDLVPLALNINTEKARSELIIAPLLLELRHHLSHKIGFFSGVEFTVDSQQGLAGFCDFLLSNSPDQVFPRAPVVCVVEAKNENIKMGYGQCIAEMVAAQVFNNRQGHAIPWILGIVTTGSNWKFLRYENQIATIDFDEYFITQVDHILGILIDTFHNLTPP</sequence>
<protein>
    <recommendedName>
        <fullName evidence="3">Type I restriction enzyme R protein N-terminal domain-containing protein</fullName>
    </recommendedName>
</protein>
<reference evidence="1" key="1">
    <citation type="submission" date="2012-04" db="EMBL/GenBank/DDBJ databases">
        <authorList>
            <person name="Borisov I.G."/>
            <person name="Ivanikova N.V."/>
            <person name="Pinevich A.V."/>
        </authorList>
    </citation>
    <scope>NUCLEOTIDE SEQUENCE</scope>
    <source>
        <strain evidence="1">CALU 1027</strain>
    </source>
</reference>
<proteinExistence type="predicted"/>
<name>A0A0M2PR00_PROHO</name>
<dbReference type="AlphaFoldDB" id="A0A0M2PR00"/>
<dbReference type="eggNOG" id="ENOG502ZAUN">
    <property type="taxonomic scope" value="Bacteria"/>
</dbReference>
<comment type="caution">
    <text evidence="1">The sequence shown here is derived from an EMBL/GenBank/DDBJ whole genome shotgun (WGS) entry which is preliminary data.</text>
</comment>